<reference evidence="7" key="1">
    <citation type="submission" date="2020-02" db="EMBL/GenBank/DDBJ databases">
        <authorList>
            <person name="Meier V. D."/>
        </authorList>
    </citation>
    <scope>NUCLEOTIDE SEQUENCE</scope>
    <source>
        <strain evidence="7">AVDCRST_MAG77</strain>
    </source>
</reference>
<sequence length="348" mass="37640">MRDTLPNLRPISFPALRRGALHTLQVNLGYVCNLQCVHCHVAAGPRRTEAMTRETVDAVLGFLRQSRASGVRTLDLTGGAPELNAHFRELVVEARALGVHVMDRCNLTVLEEPGQEDLADFLASHQVEVVASLPCYLEDNVDKQRGNGVFESSIRGLQTLNALGYGGPGSGLTLNLVYNPLGPSLPPPQVELEQDYRDELGTRFGITFNSLFALANMPIKRFGSMLLSLGQFDQYMALLQGAHREENLDGVMCRGLVSVDWQGYVYDCDFNQMLGLPLRLRRLPMARAASTSGPAAVAPSAVSPIRTKDRVHLTDLIGVDLENNPIVVAGHCYGCTAGQGSSCGGALA</sequence>
<dbReference type="InterPro" id="IPR058240">
    <property type="entry name" value="rSAM_sf"/>
</dbReference>
<organism evidence="7">
    <name type="scientific">uncultured Chloroflexota bacterium</name>
    <dbReference type="NCBI Taxonomy" id="166587"/>
    <lineage>
        <taxon>Bacteria</taxon>
        <taxon>Bacillati</taxon>
        <taxon>Chloroflexota</taxon>
        <taxon>environmental samples</taxon>
    </lineage>
</organism>
<dbReference type="SFLD" id="SFLDS00029">
    <property type="entry name" value="Radical_SAM"/>
    <property type="match status" value="1"/>
</dbReference>
<keyword evidence="3" id="KW-0408">Iron</keyword>
<feature type="domain" description="Arsenosugar biosynthesis radical SAM protein ArsS-like C-terminal" evidence="6">
    <location>
        <begin position="185"/>
        <end position="346"/>
    </location>
</feature>
<name>A0A6J4HHU2_9CHLR</name>
<dbReference type="Gene3D" id="3.20.20.70">
    <property type="entry name" value="Aldolase class I"/>
    <property type="match status" value="1"/>
</dbReference>
<evidence type="ECO:0000259" key="6">
    <source>
        <dbReference type="Pfam" id="PF12345"/>
    </source>
</evidence>
<dbReference type="GO" id="GO:0003824">
    <property type="term" value="F:catalytic activity"/>
    <property type="evidence" value="ECO:0007669"/>
    <property type="project" value="InterPro"/>
</dbReference>
<keyword evidence="2" id="KW-0479">Metal-binding</keyword>
<evidence type="ECO:0000313" key="7">
    <source>
        <dbReference type="EMBL" id="CAA9221768.1"/>
    </source>
</evidence>
<feature type="domain" description="Radical SAM core" evidence="5">
    <location>
        <begin position="26"/>
        <end position="167"/>
    </location>
</feature>
<dbReference type="NCBIfam" id="TIGR04167">
    <property type="entry name" value="rSAM_SeCys"/>
    <property type="match status" value="1"/>
</dbReference>
<evidence type="ECO:0000256" key="2">
    <source>
        <dbReference type="ARBA" id="ARBA00022723"/>
    </source>
</evidence>
<dbReference type="GO" id="GO:0046872">
    <property type="term" value="F:metal ion binding"/>
    <property type="evidence" value="ECO:0007669"/>
    <property type="project" value="UniProtKB-KW"/>
</dbReference>
<gene>
    <name evidence="7" type="ORF">AVDCRST_MAG77-503</name>
</gene>
<protein>
    <submittedName>
        <fullName evidence="7">Radical SAM</fullName>
    </submittedName>
</protein>
<evidence type="ECO:0000256" key="4">
    <source>
        <dbReference type="ARBA" id="ARBA00023014"/>
    </source>
</evidence>
<keyword evidence="1" id="KW-0949">S-adenosyl-L-methionine</keyword>
<evidence type="ECO:0000256" key="1">
    <source>
        <dbReference type="ARBA" id="ARBA00022691"/>
    </source>
</evidence>
<evidence type="ECO:0000259" key="5">
    <source>
        <dbReference type="Pfam" id="PF04055"/>
    </source>
</evidence>
<proteinExistence type="predicted"/>
<dbReference type="InterPro" id="IPR013785">
    <property type="entry name" value="Aldolase_TIM"/>
</dbReference>
<dbReference type="GO" id="GO:0051536">
    <property type="term" value="F:iron-sulfur cluster binding"/>
    <property type="evidence" value="ECO:0007669"/>
    <property type="project" value="UniProtKB-KW"/>
</dbReference>
<dbReference type="PANTHER" id="PTHR43728:SF1">
    <property type="entry name" value="FE-S OXIDOREDUCTASE"/>
    <property type="match status" value="1"/>
</dbReference>
<accession>A0A6J4HHU2</accession>
<dbReference type="InterPro" id="IPR024521">
    <property type="entry name" value="ArsS-like_C"/>
</dbReference>
<dbReference type="Pfam" id="PF04055">
    <property type="entry name" value="Radical_SAM"/>
    <property type="match status" value="1"/>
</dbReference>
<dbReference type="CDD" id="cd01335">
    <property type="entry name" value="Radical_SAM"/>
    <property type="match status" value="1"/>
</dbReference>
<keyword evidence="4" id="KW-0411">Iron-sulfur</keyword>
<dbReference type="SUPFAM" id="SSF102114">
    <property type="entry name" value="Radical SAM enzymes"/>
    <property type="match status" value="1"/>
</dbReference>
<dbReference type="AlphaFoldDB" id="A0A6J4HHU2"/>
<dbReference type="InterPro" id="IPR007197">
    <property type="entry name" value="rSAM"/>
</dbReference>
<dbReference type="InterPro" id="IPR026351">
    <property type="entry name" value="rSAM_ArsS-like"/>
</dbReference>
<dbReference type="SFLD" id="SFLDG01067">
    <property type="entry name" value="SPASM/twitch_domain_containing"/>
    <property type="match status" value="1"/>
</dbReference>
<dbReference type="PANTHER" id="PTHR43728">
    <property type="entry name" value="SLR0304 PROTEIN"/>
    <property type="match status" value="1"/>
</dbReference>
<dbReference type="Pfam" id="PF12345">
    <property type="entry name" value="DUF3641"/>
    <property type="match status" value="1"/>
</dbReference>
<evidence type="ECO:0000256" key="3">
    <source>
        <dbReference type="ARBA" id="ARBA00023004"/>
    </source>
</evidence>
<dbReference type="EMBL" id="CADCTC010000034">
    <property type="protein sequence ID" value="CAA9221768.1"/>
    <property type="molecule type" value="Genomic_DNA"/>
</dbReference>